<proteinExistence type="predicted"/>
<feature type="signal peptide" evidence="1">
    <location>
        <begin position="1"/>
        <end position="18"/>
    </location>
</feature>
<dbReference type="AlphaFoldDB" id="A0A9P9IRH7"/>
<dbReference type="InterPro" id="IPR032466">
    <property type="entry name" value="Metal_Hydrolase"/>
</dbReference>
<name>A0A9P9IRH7_9HYPO</name>
<dbReference type="EMBL" id="JAGMUU010000020">
    <property type="protein sequence ID" value="KAH7129811.1"/>
    <property type="molecule type" value="Genomic_DNA"/>
</dbReference>
<keyword evidence="3" id="KW-1185">Reference proteome</keyword>
<evidence type="ECO:0000313" key="3">
    <source>
        <dbReference type="Proteomes" id="UP000717696"/>
    </source>
</evidence>
<dbReference type="Proteomes" id="UP000717696">
    <property type="component" value="Unassembled WGS sequence"/>
</dbReference>
<protein>
    <submittedName>
        <fullName evidence="2">Adenosine deaminase family protein</fullName>
    </submittedName>
</protein>
<evidence type="ECO:0000256" key="1">
    <source>
        <dbReference type="SAM" id="SignalP"/>
    </source>
</evidence>
<reference evidence="2" key="1">
    <citation type="journal article" date="2021" name="Nat. Commun.">
        <title>Genetic determinants of endophytism in the Arabidopsis root mycobiome.</title>
        <authorList>
            <person name="Mesny F."/>
            <person name="Miyauchi S."/>
            <person name="Thiergart T."/>
            <person name="Pickel B."/>
            <person name="Atanasova L."/>
            <person name="Karlsson M."/>
            <person name="Huettel B."/>
            <person name="Barry K.W."/>
            <person name="Haridas S."/>
            <person name="Chen C."/>
            <person name="Bauer D."/>
            <person name="Andreopoulos W."/>
            <person name="Pangilinan J."/>
            <person name="LaButti K."/>
            <person name="Riley R."/>
            <person name="Lipzen A."/>
            <person name="Clum A."/>
            <person name="Drula E."/>
            <person name="Henrissat B."/>
            <person name="Kohler A."/>
            <person name="Grigoriev I.V."/>
            <person name="Martin F.M."/>
            <person name="Hacquard S."/>
        </authorList>
    </citation>
    <scope>NUCLEOTIDE SEQUENCE</scope>
    <source>
        <strain evidence="2">MPI-CAGE-AT-0021</strain>
    </source>
</reference>
<feature type="chain" id="PRO_5040219424" evidence="1">
    <location>
        <begin position="19"/>
        <end position="432"/>
    </location>
</feature>
<keyword evidence="1" id="KW-0732">Signal</keyword>
<gene>
    <name evidence="2" type="ORF">B0J13DRAFT_588075</name>
</gene>
<comment type="caution">
    <text evidence="2">The sequence shown here is derived from an EMBL/GenBank/DDBJ whole genome shotgun (WGS) entry which is preliminary data.</text>
</comment>
<dbReference type="OrthoDB" id="7202371at2759"/>
<dbReference type="SUPFAM" id="SSF51556">
    <property type="entry name" value="Metallo-dependent hydrolases"/>
    <property type="match status" value="1"/>
</dbReference>
<evidence type="ECO:0000313" key="2">
    <source>
        <dbReference type="EMBL" id="KAH7129811.1"/>
    </source>
</evidence>
<accession>A0A9P9IRH7</accession>
<dbReference type="Gene3D" id="3.20.20.140">
    <property type="entry name" value="Metal-dependent hydrolases"/>
    <property type="match status" value="2"/>
</dbReference>
<sequence length="432" mass="47494">MLPSTVVLVLTLAEFSIARTGGLLLGPRASLYEDTCARPKKADGIVQAIRKDEIKTVARANSTCNPDGHKSFAGQVFPLAVPCISETKLWKIVKPMLPYDILIETVLRTEGMSISASEGLATQGGRQNASIALSCRNTTIPKGPSIDSPSYVPNTVVEIVAAAKGFLGGEDSFLAYKVEDGAEWKLERDILVSCWSTKGNKSWPRLVFWWQVVEEEIAESQATEKGNQFSGATVIWSDYPAKDQASLLESMTIALDRKPKLPQLFSSYDMIGREELGRILADMTPELLWFQEQAADLNVYLPFFFHTGGTLGDGDVYPISNEVLRLTSDILRHPLPAIIAQGIPTAISGDDPATLGQDAAGVSYDFYQGIQGFDNVGLAGLGALAHNSILWSNFEDQPCDEWIRNINLVERGDGIKAKRIQSWSRQWEEFYQ</sequence>
<organism evidence="2 3">
    <name type="scientific">Dactylonectria estremocensis</name>
    <dbReference type="NCBI Taxonomy" id="1079267"/>
    <lineage>
        <taxon>Eukaryota</taxon>
        <taxon>Fungi</taxon>
        <taxon>Dikarya</taxon>
        <taxon>Ascomycota</taxon>
        <taxon>Pezizomycotina</taxon>
        <taxon>Sordariomycetes</taxon>
        <taxon>Hypocreomycetidae</taxon>
        <taxon>Hypocreales</taxon>
        <taxon>Nectriaceae</taxon>
        <taxon>Dactylonectria</taxon>
    </lineage>
</organism>